<feature type="transmembrane region" description="Helical" evidence="1">
    <location>
        <begin position="7"/>
        <end position="30"/>
    </location>
</feature>
<keyword evidence="1" id="KW-0472">Membrane</keyword>
<protein>
    <recommendedName>
        <fullName evidence="4">DUF302 domain-containing protein</fullName>
    </recommendedName>
</protein>
<organism evidence="2 3">
    <name type="scientific">Persephonella atlantica</name>
    <dbReference type="NCBI Taxonomy" id="2699429"/>
    <lineage>
        <taxon>Bacteria</taxon>
        <taxon>Pseudomonadati</taxon>
        <taxon>Aquificota</taxon>
        <taxon>Aquificia</taxon>
        <taxon>Aquificales</taxon>
        <taxon>Hydrogenothermaceae</taxon>
        <taxon>Persephonella</taxon>
    </lineage>
</organism>
<keyword evidence="1" id="KW-0812">Transmembrane</keyword>
<name>A0ABS1GGX0_9AQUI</name>
<sequence>MKRNWPFIIITGFGIFATLIFLYIFVYSLATNTVKSAVLLEKAYPHIKPQEYMNFLQKKAEKNNLKIIQIKSEGNYFLVQVINEKIVNELFSLAPQVAPLGIVNLVIYDLGDGTGIVGNNPYVWDIVIDSKRIDEIAQDYSEFLSDVLDSIYWDYKKEKEMLK</sequence>
<dbReference type="InterPro" id="IPR035923">
    <property type="entry name" value="TT1751-like_sf"/>
</dbReference>
<dbReference type="Proteomes" id="UP000772812">
    <property type="component" value="Unassembled WGS sequence"/>
</dbReference>
<accession>A0ABS1GGX0</accession>
<proteinExistence type="predicted"/>
<evidence type="ECO:0008006" key="4">
    <source>
        <dbReference type="Google" id="ProtNLM"/>
    </source>
</evidence>
<gene>
    <name evidence="2" type="ORF">GWK41_03515</name>
</gene>
<keyword evidence="3" id="KW-1185">Reference proteome</keyword>
<keyword evidence="1" id="KW-1133">Transmembrane helix</keyword>
<evidence type="ECO:0000313" key="2">
    <source>
        <dbReference type="EMBL" id="MBK3332135.1"/>
    </source>
</evidence>
<dbReference type="EMBL" id="JAACYA010000001">
    <property type="protein sequence ID" value="MBK3332135.1"/>
    <property type="molecule type" value="Genomic_DNA"/>
</dbReference>
<comment type="caution">
    <text evidence="2">The sequence shown here is derived from an EMBL/GenBank/DDBJ whole genome shotgun (WGS) entry which is preliminary data.</text>
</comment>
<evidence type="ECO:0000313" key="3">
    <source>
        <dbReference type="Proteomes" id="UP000772812"/>
    </source>
</evidence>
<evidence type="ECO:0000256" key="1">
    <source>
        <dbReference type="SAM" id="Phobius"/>
    </source>
</evidence>
<dbReference type="RefSeq" id="WP_200673520.1">
    <property type="nucleotide sequence ID" value="NZ_JAACYA010000001.1"/>
</dbReference>
<reference evidence="2 3" key="1">
    <citation type="journal article" date="2021" name="Syst. Appl. Microbiol.">
        <title>Persephonella atlantica sp. nov.: How to adapt to physico-chemical gradients in high temperature hydrothermal habitats.</title>
        <authorList>
            <person name="Francois D.X."/>
            <person name="Godfroy A."/>
            <person name="Mathien C."/>
            <person name="Aube J."/>
            <person name="Cathalot C."/>
            <person name="Lesongeur F."/>
            <person name="L'Haridon S."/>
            <person name="Philippon X."/>
            <person name="Roussel E.G."/>
        </authorList>
    </citation>
    <scope>NUCLEOTIDE SEQUENCE [LARGE SCALE GENOMIC DNA]</scope>
    <source>
        <strain evidence="2 3">MO1340</strain>
    </source>
</reference>
<dbReference type="SUPFAM" id="SSF103247">
    <property type="entry name" value="TT1751-like"/>
    <property type="match status" value="1"/>
</dbReference>